<name>A0A0B6ZRZ3_9EUPU</name>
<dbReference type="Pfam" id="PF07707">
    <property type="entry name" value="BACK"/>
    <property type="match status" value="1"/>
</dbReference>
<evidence type="ECO:0000259" key="2">
    <source>
        <dbReference type="PROSITE" id="PS50097"/>
    </source>
</evidence>
<dbReference type="InterPro" id="IPR042846">
    <property type="entry name" value="BTBD19"/>
</dbReference>
<dbReference type="InterPro" id="IPR011333">
    <property type="entry name" value="SKP1/BTB/POZ_sf"/>
</dbReference>
<reference evidence="3" key="1">
    <citation type="submission" date="2014-12" db="EMBL/GenBank/DDBJ databases">
        <title>Insight into the proteome of Arion vulgaris.</title>
        <authorList>
            <person name="Aradska J."/>
            <person name="Bulat T."/>
            <person name="Smidak R."/>
            <person name="Sarate P."/>
            <person name="Gangsoo J."/>
            <person name="Sialana F."/>
            <person name="Bilban M."/>
            <person name="Lubec G."/>
        </authorList>
    </citation>
    <scope>NUCLEOTIDE SEQUENCE</scope>
    <source>
        <tissue evidence="3">Skin</tissue>
    </source>
</reference>
<feature type="region of interest" description="Disordered" evidence="1">
    <location>
        <begin position="48"/>
        <end position="68"/>
    </location>
</feature>
<dbReference type="PROSITE" id="PS50097">
    <property type="entry name" value="BTB"/>
    <property type="match status" value="1"/>
</dbReference>
<dbReference type="PANTHER" id="PTHR46965:SF1">
    <property type="entry name" value="BTB_POZ DOMAIN-CONTAINING PROTEIN 19"/>
    <property type="match status" value="1"/>
</dbReference>
<dbReference type="SMART" id="SM00225">
    <property type="entry name" value="BTB"/>
    <property type="match status" value="1"/>
</dbReference>
<evidence type="ECO:0000256" key="1">
    <source>
        <dbReference type="SAM" id="MobiDB-lite"/>
    </source>
</evidence>
<dbReference type="CDD" id="cd18294">
    <property type="entry name" value="BTB_POZ_BTBD19"/>
    <property type="match status" value="1"/>
</dbReference>
<dbReference type="InterPro" id="IPR011705">
    <property type="entry name" value="BACK"/>
</dbReference>
<proteinExistence type="predicted"/>
<dbReference type="AlphaFoldDB" id="A0A0B6ZRZ3"/>
<dbReference type="EMBL" id="HACG01024287">
    <property type="protein sequence ID" value="CEK71152.1"/>
    <property type="molecule type" value="Transcribed_RNA"/>
</dbReference>
<feature type="domain" description="BTB" evidence="2">
    <location>
        <begin position="95"/>
        <end position="165"/>
    </location>
</feature>
<dbReference type="SUPFAM" id="SSF54695">
    <property type="entry name" value="POZ domain"/>
    <property type="match status" value="1"/>
</dbReference>
<dbReference type="CDD" id="cd18494">
    <property type="entry name" value="BACK_BTBD19"/>
    <property type="match status" value="1"/>
</dbReference>
<feature type="non-terminal residue" evidence="3">
    <location>
        <position position="1"/>
    </location>
</feature>
<dbReference type="Pfam" id="PF00651">
    <property type="entry name" value="BTB"/>
    <property type="match status" value="1"/>
</dbReference>
<organism evidence="3">
    <name type="scientific">Arion vulgaris</name>
    <dbReference type="NCBI Taxonomy" id="1028688"/>
    <lineage>
        <taxon>Eukaryota</taxon>
        <taxon>Metazoa</taxon>
        <taxon>Spiralia</taxon>
        <taxon>Lophotrochozoa</taxon>
        <taxon>Mollusca</taxon>
        <taxon>Gastropoda</taxon>
        <taxon>Heterobranchia</taxon>
        <taxon>Euthyneura</taxon>
        <taxon>Panpulmonata</taxon>
        <taxon>Eupulmonata</taxon>
        <taxon>Stylommatophora</taxon>
        <taxon>Helicina</taxon>
        <taxon>Arionoidea</taxon>
        <taxon>Arionidae</taxon>
        <taxon>Arion</taxon>
    </lineage>
</organism>
<evidence type="ECO:0000313" key="3">
    <source>
        <dbReference type="EMBL" id="CEK71152.1"/>
    </source>
</evidence>
<gene>
    <name evidence="3" type="primary">ORF77147</name>
</gene>
<dbReference type="InterPro" id="IPR000210">
    <property type="entry name" value="BTB/POZ_dom"/>
</dbReference>
<dbReference type="Gene3D" id="1.25.40.420">
    <property type="match status" value="1"/>
</dbReference>
<sequence>GKFDDNVKGIHGDQHLCSCFKQIESFPSCRTTVSLYVVIKPTSFMIRRSPTGSSKKRSPSQKSAMAESGGDVLLKGDITEYAAMMRKLINNQELSDLKFYIGPNKKLVFAHRCILSARCAVFKAMLAEKSSTEEKDVPYVLSDMTPSIFLAMLEFIYTNCVTLSPNTTIDVLATALEYGLDGLRDLCVDYLVSNLSFSNACDVMQSAVTYNQNDLKEKSIVFIEDNTTDILKTPSFQEISEDTLVSILQSSRLTIDEMDLYKAVRQWATNSSVGSGKKVNEIARDAVKHLRLSLLSPEELALLETENESDHFIPVESFAYAWKLHALKRRQDDNMMSVLRRGTSPRDHHNYLTDKNSD</sequence>
<dbReference type="PANTHER" id="PTHR46965">
    <property type="entry name" value="BTB/POZ DOMAIN-CONTAINING PROTEIN 19"/>
    <property type="match status" value="1"/>
</dbReference>
<dbReference type="Gene3D" id="3.30.710.10">
    <property type="entry name" value="Potassium Channel Kv1.1, Chain A"/>
    <property type="match status" value="1"/>
</dbReference>
<dbReference type="SMART" id="SM00875">
    <property type="entry name" value="BACK"/>
    <property type="match status" value="1"/>
</dbReference>
<accession>A0A0B6ZRZ3</accession>
<protein>
    <recommendedName>
        <fullName evidence="2">BTB domain-containing protein</fullName>
    </recommendedName>
</protein>